<feature type="region of interest" description="Disordered" evidence="1">
    <location>
        <begin position="1"/>
        <end position="56"/>
    </location>
</feature>
<evidence type="ECO:0000256" key="1">
    <source>
        <dbReference type="SAM" id="MobiDB-lite"/>
    </source>
</evidence>
<dbReference type="EnsemblFungi" id="EJT70113">
    <property type="protein sequence ID" value="EJT70113"/>
    <property type="gene ID" value="GGTG_12286"/>
</dbReference>
<organism evidence="3">
    <name type="scientific">Gaeumannomyces tritici (strain R3-111a-1)</name>
    <name type="common">Wheat and barley take-all root rot fungus</name>
    <name type="synonym">Gaeumannomyces graminis var. tritici</name>
    <dbReference type="NCBI Taxonomy" id="644352"/>
    <lineage>
        <taxon>Eukaryota</taxon>
        <taxon>Fungi</taxon>
        <taxon>Dikarya</taxon>
        <taxon>Ascomycota</taxon>
        <taxon>Pezizomycotina</taxon>
        <taxon>Sordariomycetes</taxon>
        <taxon>Sordariomycetidae</taxon>
        <taxon>Magnaporthales</taxon>
        <taxon>Magnaporthaceae</taxon>
        <taxon>Gaeumannomyces</taxon>
    </lineage>
</organism>
<reference evidence="5" key="1">
    <citation type="submission" date="2010-07" db="EMBL/GenBank/DDBJ databases">
        <title>The genome sequence of Gaeumannomyces graminis var. tritici strain R3-111a-1.</title>
        <authorList>
            <consortium name="The Broad Institute Genome Sequencing Platform"/>
            <person name="Ma L.-J."/>
            <person name="Dead R."/>
            <person name="Young S."/>
            <person name="Zeng Q."/>
            <person name="Koehrsen M."/>
            <person name="Alvarado L."/>
            <person name="Berlin A."/>
            <person name="Chapman S.B."/>
            <person name="Chen Z."/>
            <person name="Freedman E."/>
            <person name="Gellesch M."/>
            <person name="Goldberg J."/>
            <person name="Griggs A."/>
            <person name="Gujja S."/>
            <person name="Heilman E.R."/>
            <person name="Heiman D."/>
            <person name="Hepburn T."/>
            <person name="Howarth C."/>
            <person name="Jen D."/>
            <person name="Larson L."/>
            <person name="Mehta T."/>
            <person name="Neiman D."/>
            <person name="Pearson M."/>
            <person name="Roberts A."/>
            <person name="Saif S."/>
            <person name="Shea T."/>
            <person name="Shenoy N."/>
            <person name="Sisk P."/>
            <person name="Stolte C."/>
            <person name="Sykes S."/>
            <person name="Walk T."/>
            <person name="White J."/>
            <person name="Yandava C."/>
            <person name="Haas B."/>
            <person name="Nusbaum C."/>
            <person name="Birren B."/>
        </authorList>
    </citation>
    <scope>NUCLEOTIDE SEQUENCE [LARGE SCALE GENOMIC DNA]</scope>
    <source>
        <strain evidence="5">R3-111a-1</strain>
    </source>
</reference>
<evidence type="ECO:0000313" key="4">
    <source>
        <dbReference type="EnsemblFungi" id="EJT70113"/>
    </source>
</evidence>
<dbReference type="SUPFAM" id="SSF52540">
    <property type="entry name" value="P-loop containing nucleoside triphosphate hydrolases"/>
    <property type="match status" value="1"/>
</dbReference>
<feature type="domain" description="AAA+ ATPase" evidence="2">
    <location>
        <begin position="477"/>
        <end position="602"/>
    </location>
</feature>
<reference evidence="4" key="5">
    <citation type="submission" date="2018-04" db="UniProtKB">
        <authorList>
            <consortium name="EnsemblFungi"/>
        </authorList>
    </citation>
    <scope>IDENTIFICATION</scope>
    <source>
        <strain evidence="4">R3-111a-1</strain>
    </source>
</reference>
<dbReference type="VEuPathDB" id="FungiDB:GGTG_12286"/>
<feature type="compositionally biased region" description="Acidic residues" evidence="1">
    <location>
        <begin position="17"/>
        <end position="46"/>
    </location>
</feature>
<keyword evidence="5" id="KW-1185">Reference proteome</keyword>
<dbReference type="RefSeq" id="XP_009228447.1">
    <property type="nucleotide sequence ID" value="XM_009230183.1"/>
</dbReference>
<dbReference type="eggNOG" id="KOG0742">
    <property type="taxonomic scope" value="Eukaryota"/>
</dbReference>
<dbReference type="Proteomes" id="UP000006039">
    <property type="component" value="Unassembled WGS sequence"/>
</dbReference>
<evidence type="ECO:0000313" key="3">
    <source>
        <dbReference type="EMBL" id="EJT70113.1"/>
    </source>
</evidence>
<dbReference type="Pfam" id="PF00004">
    <property type="entry name" value="AAA"/>
    <property type="match status" value="1"/>
</dbReference>
<reference evidence="3" key="3">
    <citation type="submission" date="2010-09" db="EMBL/GenBank/DDBJ databases">
        <title>Annotation of Gaeumannomyces graminis var. tritici R3-111a-1.</title>
        <authorList>
            <consortium name="The Broad Institute Genome Sequencing Platform"/>
            <person name="Ma L.-J."/>
            <person name="Dead R."/>
            <person name="Young S.K."/>
            <person name="Zeng Q."/>
            <person name="Gargeya S."/>
            <person name="Fitzgerald M."/>
            <person name="Haas B."/>
            <person name="Abouelleil A."/>
            <person name="Alvarado L."/>
            <person name="Arachchi H.M."/>
            <person name="Berlin A."/>
            <person name="Brown A."/>
            <person name="Chapman S.B."/>
            <person name="Chen Z."/>
            <person name="Dunbar C."/>
            <person name="Freedman E."/>
            <person name="Gearin G."/>
            <person name="Gellesch M."/>
            <person name="Goldberg J."/>
            <person name="Griggs A."/>
            <person name="Gujja S."/>
            <person name="Heiman D."/>
            <person name="Howarth C."/>
            <person name="Larson L."/>
            <person name="Lui A."/>
            <person name="MacDonald P.J.P."/>
            <person name="Mehta T."/>
            <person name="Montmayeur A."/>
            <person name="Murphy C."/>
            <person name="Neiman D."/>
            <person name="Pearson M."/>
            <person name="Priest M."/>
            <person name="Roberts A."/>
            <person name="Saif S."/>
            <person name="Shea T."/>
            <person name="Shenoy N."/>
            <person name="Sisk P."/>
            <person name="Stolte C."/>
            <person name="Sykes S."/>
            <person name="Yandava C."/>
            <person name="Wortman J."/>
            <person name="Nusbaum C."/>
            <person name="Birren B."/>
        </authorList>
    </citation>
    <scope>NUCLEOTIDE SEQUENCE</scope>
    <source>
        <strain evidence="3">R3-111a-1</strain>
    </source>
</reference>
<dbReference type="InterPro" id="IPR054289">
    <property type="entry name" value="DUF7025"/>
</dbReference>
<feature type="region of interest" description="Disordered" evidence="1">
    <location>
        <begin position="356"/>
        <end position="385"/>
    </location>
</feature>
<dbReference type="InterPro" id="IPR003959">
    <property type="entry name" value="ATPase_AAA_core"/>
</dbReference>
<proteinExistence type="predicted"/>
<dbReference type="HOGENOM" id="CLU_004471_6_3_1"/>
<feature type="compositionally biased region" description="Basic and acidic residues" evidence="1">
    <location>
        <begin position="47"/>
        <end position="56"/>
    </location>
</feature>
<dbReference type="InterPro" id="IPR003593">
    <property type="entry name" value="AAA+_ATPase"/>
</dbReference>
<dbReference type="AlphaFoldDB" id="J3PFL1"/>
<reference evidence="4" key="4">
    <citation type="journal article" date="2015" name="G3 (Bethesda)">
        <title>Genome sequences of three phytopathogenic species of the Magnaporthaceae family of fungi.</title>
        <authorList>
            <person name="Okagaki L.H."/>
            <person name="Nunes C.C."/>
            <person name="Sailsbery J."/>
            <person name="Clay B."/>
            <person name="Brown D."/>
            <person name="John T."/>
            <person name="Oh Y."/>
            <person name="Young N."/>
            <person name="Fitzgerald M."/>
            <person name="Haas B.J."/>
            <person name="Zeng Q."/>
            <person name="Young S."/>
            <person name="Adiconis X."/>
            <person name="Fan L."/>
            <person name="Levin J.Z."/>
            <person name="Mitchell T.K."/>
            <person name="Okubara P.A."/>
            <person name="Farman M.L."/>
            <person name="Kohn L.M."/>
            <person name="Birren B."/>
            <person name="Ma L.-J."/>
            <person name="Dean R.A."/>
        </authorList>
    </citation>
    <scope>NUCLEOTIDE SEQUENCE</scope>
    <source>
        <strain evidence="4">R3-111a-1</strain>
    </source>
</reference>
<dbReference type="STRING" id="644352.J3PFL1"/>
<dbReference type="EMBL" id="GL385402">
    <property type="protein sequence ID" value="EJT70113.1"/>
    <property type="molecule type" value="Genomic_DNA"/>
</dbReference>
<evidence type="ECO:0000313" key="5">
    <source>
        <dbReference type="Proteomes" id="UP000006039"/>
    </source>
</evidence>
<dbReference type="GO" id="GO:0005524">
    <property type="term" value="F:ATP binding"/>
    <property type="evidence" value="ECO:0007669"/>
    <property type="project" value="InterPro"/>
</dbReference>
<evidence type="ECO:0000259" key="2">
    <source>
        <dbReference type="SMART" id="SM00382"/>
    </source>
</evidence>
<dbReference type="SMART" id="SM00382">
    <property type="entry name" value="AAA"/>
    <property type="match status" value="1"/>
</dbReference>
<protein>
    <recommendedName>
        <fullName evidence="2">AAA+ ATPase domain-containing protein</fullName>
    </recommendedName>
</protein>
<gene>
    <name evidence="4" type="primary">20352744</name>
    <name evidence="3" type="ORF">GGTG_12286</name>
</gene>
<dbReference type="Pfam" id="PF22942">
    <property type="entry name" value="DUF7025"/>
    <property type="match status" value="1"/>
</dbReference>
<dbReference type="Gene3D" id="3.40.50.300">
    <property type="entry name" value="P-loop containing nucleotide triphosphate hydrolases"/>
    <property type="match status" value="1"/>
</dbReference>
<reference evidence="3" key="2">
    <citation type="submission" date="2010-07" db="EMBL/GenBank/DDBJ databases">
        <authorList>
            <consortium name="The Broad Institute Genome Sequencing Platform"/>
            <consortium name="Broad Institute Genome Sequencing Center for Infectious Disease"/>
            <person name="Ma L.-J."/>
            <person name="Dead R."/>
            <person name="Young S."/>
            <person name="Zeng Q."/>
            <person name="Koehrsen M."/>
            <person name="Alvarado L."/>
            <person name="Berlin A."/>
            <person name="Chapman S.B."/>
            <person name="Chen Z."/>
            <person name="Freedman E."/>
            <person name="Gellesch M."/>
            <person name="Goldberg J."/>
            <person name="Griggs A."/>
            <person name="Gujja S."/>
            <person name="Heilman E.R."/>
            <person name="Heiman D."/>
            <person name="Hepburn T."/>
            <person name="Howarth C."/>
            <person name="Jen D."/>
            <person name="Larson L."/>
            <person name="Mehta T."/>
            <person name="Neiman D."/>
            <person name="Pearson M."/>
            <person name="Roberts A."/>
            <person name="Saif S."/>
            <person name="Shea T."/>
            <person name="Shenoy N."/>
            <person name="Sisk P."/>
            <person name="Stolte C."/>
            <person name="Sykes S."/>
            <person name="Walk T."/>
            <person name="White J."/>
            <person name="Yandava C."/>
            <person name="Haas B."/>
            <person name="Nusbaum C."/>
            <person name="Birren B."/>
        </authorList>
    </citation>
    <scope>NUCLEOTIDE SEQUENCE</scope>
    <source>
        <strain evidence="3">R3-111a-1</strain>
    </source>
</reference>
<feature type="compositionally biased region" description="Basic residues" evidence="1">
    <location>
        <begin position="1"/>
        <end position="12"/>
    </location>
</feature>
<dbReference type="PANTHER" id="PTHR46411">
    <property type="entry name" value="FAMILY ATPASE, PUTATIVE-RELATED"/>
    <property type="match status" value="1"/>
</dbReference>
<sequence>MARTKQTARRAKPQQEPDSDYTGDEDEIDSQVDETQNEDTEEGVSDEEQRKREELEKAPMRAEVKLLEKRWTKKGVGYFCEPQEDEEIPEQKTNWYEKFALCQTNVYDSRNQFVTNKQLSVNSPALKKALREVIGSFPGISFFTDEITLGFPPRCLYHYRSELQAYADKLKEEEPGSEGAVHMVVLMDFINEHFADTIKESENLGKEGLISYDLLWTIFRPGMLIYSTVLGQARAFKLNSYAYQSTTCGEFLALQCQHVDFDGDDFGTRQTSLPVRRMEGAVPIDALSSFPMLLHPNPEQATRELLERGRKWEAHAGQHFVQYRGVALDSEGSRFNIDSRTMIDCATHHRINGNSSFTLSPFPQSRAARDGKKRKQNPSTTDAELVPQELKKYTKLTDEQCVLASAIVRGFAFSEKRFLDFFISCVSPVDWNHKCFEQLVLPDSQKELVQALVSEHTRRTTDPKAAAFDDIVKGKGRGLILVLHGPPGVGKTLTAECVAEFSERPLYIVSSGDLGTDASTLDQRLARTLDLASTWKAVLLIDEADVFLERRSLRDMARNALVSIFLRTLEYYGGILFMTTNRIKTFDDAFKSRIHVPLRYSGLPASSRERIWRNFLSAGGEADADDIGDEDYRRLAEGDLNGRQIKNVVRTARSLAAHKKRKLDHAQLQQVMDIQMAFERDLDGNDDDIDMVER</sequence>
<name>J3PFL1_GAET3</name>
<dbReference type="InterPro" id="IPR027417">
    <property type="entry name" value="P-loop_NTPase"/>
</dbReference>
<accession>J3PFL1</accession>
<dbReference type="CDD" id="cd19481">
    <property type="entry name" value="RecA-like_protease"/>
    <property type="match status" value="1"/>
</dbReference>
<dbReference type="OrthoDB" id="10042665at2759"/>
<dbReference type="GO" id="GO:0016887">
    <property type="term" value="F:ATP hydrolysis activity"/>
    <property type="evidence" value="ECO:0007669"/>
    <property type="project" value="InterPro"/>
</dbReference>
<dbReference type="GeneID" id="20352744"/>
<dbReference type="PANTHER" id="PTHR46411:SF2">
    <property type="entry name" value="AAA+ ATPASE DOMAIN-CONTAINING PROTEIN"/>
    <property type="match status" value="1"/>
</dbReference>